<protein>
    <submittedName>
        <fullName evidence="3">Uncharacterized protein</fullName>
    </submittedName>
</protein>
<feature type="region of interest" description="Disordered" evidence="1">
    <location>
        <begin position="384"/>
        <end position="418"/>
    </location>
</feature>
<evidence type="ECO:0000313" key="2">
    <source>
        <dbReference type="Proteomes" id="UP000887540"/>
    </source>
</evidence>
<dbReference type="AlphaFoldDB" id="A0A914E2T1"/>
<dbReference type="WBParaSite" id="ACRNAN_scaffold528.g32806.t1">
    <property type="protein sequence ID" value="ACRNAN_scaffold528.g32806.t1"/>
    <property type="gene ID" value="ACRNAN_scaffold528.g32806"/>
</dbReference>
<accession>A0A914E2T1</accession>
<dbReference type="Proteomes" id="UP000887540">
    <property type="component" value="Unplaced"/>
</dbReference>
<organism evidence="2 3">
    <name type="scientific">Acrobeloides nanus</name>
    <dbReference type="NCBI Taxonomy" id="290746"/>
    <lineage>
        <taxon>Eukaryota</taxon>
        <taxon>Metazoa</taxon>
        <taxon>Ecdysozoa</taxon>
        <taxon>Nematoda</taxon>
        <taxon>Chromadorea</taxon>
        <taxon>Rhabditida</taxon>
        <taxon>Tylenchina</taxon>
        <taxon>Cephalobomorpha</taxon>
        <taxon>Cephaloboidea</taxon>
        <taxon>Cephalobidae</taxon>
        <taxon>Acrobeloides</taxon>
    </lineage>
</organism>
<evidence type="ECO:0000313" key="3">
    <source>
        <dbReference type="WBParaSite" id="ACRNAN_scaffold528.g32806.t1"/>
    </source>
</evidence>
<sequence length="418" mass="47667">MRISLGNKIVYECERITICLKSLAEKFDRILTIKKSSSFNNYIQDSLKDYYEKSPNATAINVAHIFTNYYPNEMSSNDSYLKLMEEMNNLTSIIQEQQISTHIVHYTDRGVFDMTYNIEGSGKFIIDNQFKCRELGFTTRKNGTFCDKDMAGVMNPCKTSRRHYSVVAAALDRNMNLDESLNHIINISLNCNKAQSTNKVVLVPTEAYKEFICQDKDSCQNMWSLSTFGLNTIAPRWAIWPGMTKLITNNYSYREDVLFYLTIALTRGYNYGLYSLYIFTNKMCSKSDEPLQDVYSGLLKEFFDELQSLIGELSLNANWISLYDHPTNSTCDTSMVVSEQEIFQFYHIPLNATTEDIGSLIVCPTTAPSENFVSTNGLENGTMISYSSTPSDISSTKNITNESPDTSEESKKSEYRIE</sequence>
<feature type="compositionally biased region" description="Low complexity" evidence="1">
    <location>
        <begin position="384"/>
        <end position="396"/>
    </location>
</feature>
<reference evidence="3" key="1">
    <citation type="submission" date="2022-11" db="UniProtKB">
        <authorList>
            <consortium name="WormBaseParasite"/>
        </authorList>
    </citation>
    <scope>IDENTIFICATION</scope>
</reference>
<keyword evidence="2" id="KW-1185">Reference proteome</keyword>
<name>A0A914E2T1_9BILA</name>
<evidence type="ECO:0000256" key="1">
    <source>
        <dbReference type="SAM" id="MobiDB-lite"/>
    </source>
</evidence>
<proteinExistence type="predicted"/>
<feature type="compositionally biased region" description="Basic and acidic residues" evidence="1">
    <location>
        <begin position="408"/>
        <end position="418"/>
    </location>
</feature>